<reference evidence="1 2" key="1">
    <citation type="journal article" date="2011" name="J. Gen. Appl. Microbiol.">
        <title>Draft genome sequencing of the enigmatic basidiomycete Mixia osmundae.</title>
        <authorList>
            <person name="Nishida H."/>
            <person name="Nagatsuka Y."/>
            <person name="Sugiyama J."/>
        </authorList>
    </citation>
    <scope>NUCLEOTIDE SEQUENCE [LARGE SCALE GENOMIC DNA]</scope>
    <source>
        <strain evidence="2">CBS 9802 / IAM 14324 / JCM 22182 / KY 12970</strain>
    </source>
</reference>
<dbReference type="GO" id="GO:0000387">
    <property type="term" value="P:spliceosomal snRNP assembly"/>
    <property type="evidence" value="ECO:0007669"/>
    <property type="project" value="InterPro"/>
</dbReference>
<dbReference type="Proteomes" id="UP000009131">
    <property type="component" value="Unassembled WGS sequence"/>
</dbReference>
<comment type="caution">
    <text evidence="1">The sequence shown here is derived from an EMBL/GenBank/DDBJ whole genome shotgun (WGS) entry which is preliminary data.</text>
</comment>
<dbReference type="EMBL" id="BABT02000235">
    <property type="protein sequence ID" value="GAA99796.1"/>
    <property type="molecule type" value="Genomic_DNA"/>
</dbReference>
<proteinExistence type="predicted"/>
<evidence type="ECO:0000313" key="2">
    <source>
        <dbReference type="Proteomes" id="UP000009131"/>
    </source>
</evidence>
<gene>
    <name evidence="1" type="primary">Mo06499</name>
    <name evidence="1" type="ORF">E5Q_06499</name>
</gene>
<keyword evidence="2" id="KW-1185">Reference proteome</keyword>
<feature type="non-terminal residue" evidence="1">
    <location>
        <position position="163"/>
    </location>
</feature>
<evidence type="ECO:0000313" key="1">
    <source>
        <dbReference type="EMBL" id="GAA99796.1"/>
    </source>
</evidence>
<dbReference type="Gene3D" id="1.20.58.1070">
    <property type="match status" value="1"/>
</dbReference>
<organism evidence="1 2">
    <name type="scientific">Mixia osmundae (strain CBS 9802 / IAM 14324 / JCM 22182 / KY 12970)</name>
    <dbReference type="NCBI Taxonomy" id="764103"/>
    <lineage>
        <taxon>Eukaryota</taxon>
        <taxon>Fungi</taxon>
        <taxon>Dikarya</taxon>
        <taxon>Basidiomycota</taxon>
        <taxon>Pucciniomycotina</taxon>
        <taxon>Mixiomycetes</taxon>
        <taxon>Mixiales</taxon>
        <taxon>Mixiaceae</taxon>
        <taxon>Mixia</taxon>
    </lineage>
</organism>
<dbReference type="AlphaFoldDB" id="G7EAD6"/>
<dbReference type="Pfam" id="PF04938">
    <property type="entry name" value="SIP1"/>
    <property type="match status" value="1"/>
</dbReference>
<dbReference type="InParanoid" id="G7EAD6"/>
<reference evidence="1 2" key="2">
    <citation type="journal article" date="2012" name="Open Biol.">
        <title>Characteristics of nucleosomes and linker DNA regions on the genome of the basidiomycete Mixia osmundae revealed by mono- and dinucleosome mapping.</title>
        <authorList>
            <person name="Nishida H."/>
            <person name="Kondo S."/>
            <person name="Matsumoto T."/>
            <person name="Suzuki Y."/>
            <person name="Yoshikawa H."/>
            <person name="Taylor T.D."/>
            <person name="Sugiyama J."/>
        </authorList>
    </citation>
    <scope>NUCLEOTIDE SEQUENCE [LARGE SCALE GENOMIC DNA]</scope>
    <source>
        <strain evidence="2">CBS 9802 / IAM 14324 / JCM 22182 / KY 12970</strain>
    </source>
</reference>
<name>G7EAD6_MIXOS</name>
<protein>
    <submittedName>
        <fullName evidence="1">Uncharacterized protein</fullName>
    </submittedName>
</protein>
<dbReference type="eggNOG" id="ENOG502SF0A">
    <property type="taxonomic scope" value="Eukaryota"/>
</dbReference>
<dbReference type="InterPro" id="IPR035426">
    <property type="entry name" value="Gemin2/Brr1"/>
</dbReference>
<sequence length="163" mass="18243">MDFEGYSAQVFPVGRLPTGYRGSYNDAQDAESYLALVRQEASKAPKVLRATIVIDELTEIQPAQAPARDDLPNSIWREAFVARFRQTRWLARSGSYGLDLPDHYLPLPDLQDESGWRAYIQGKSTTSNAASRLSQEEIAHSPAYQSKDAPLAMLHWLDQTTAT</sequence>
<accession>G7EAD6</accession>
<dbReference type="HOGENOM" id="CLU_1631036_0_0_1"/>